<reference evidence="1 2" key="1">
    <citation type="journal article" date="2013" name="BMC Genomics">
        <title>The genome and transcriptome of the pine saprophyte Ophiostoma piceae, and a comparison with the bark beetle-associated pine pathogen Grosmannia clavigera.</title>
        <authorList>
            <person name="Haridas S."/>
            <person name="Wang Y."/>
            <person name="Lim L."/>
            <person name="Massoumi Alamouti S."/>
            <person name="Jackman S."/>
            <person name="Docking R."/>
            <person name="Robertson G."/>
            <person name="Birol I."/>
            <person name="Bohlmann J."/>
            <person name="Breuil C."/>
        </authorList>
    </citation>
    <scope>NUCLEOTIDE SEQUENCE [LARGE SCALE GENOMIC DNA]</scope>
    <source>
        <strain evidence="1 2">UAMH 11346</strain>
    </source>
</reference>
<dbReference type="VEuPathDB" id="FungiDB:F503_03278"/>
<dbReference type="AlphaFoldDB" id="S3C4T0"/>
<organism evidence="1 2">
    <name type="scientific">Ophiostoma piceae (strain UAMH 11346)</name>
    <name type="common">Sap stain fungus</name>
    <dbReference type="NCBI Taxonomy" id="1262450"/>
    <lineage>
        <taxon>Eukaryota</taxon>
        <taxon>Fungi</taxon>
        <taxon>Dikarya</taxon>
        <taxon>Ascomycota</taxon>
        <taxon>Pezizomycotina</taxon>
        <taxon>Sordariomycetes</taxon>
        <taxon>Sordariomycetidae</taxon>
        <taxon>Ophiostomatales</taxon>
        <taxon>Ophiostomataceae</taxon>
        <taxon>Ophiostoma</taxon>
    </lineage>
</organism>
<accession>S3C4T0</accession>
<proteinExistence type="predicted"/>
<dbReference type="OMA" id="THGEHEL"/>
<protein>
    <submittedName>
        <fullName evidence="1">Uncharacterized protein</fullName>
    </submittedName>
</protein>
<gene>
    <name evidence="1" type="ORF">F503_03278</name>
</gene>
<dbReference type="OrthoDB" id="3521506at2759"/>
<dbReference type="eggNOG" id="ENOG502SXMX">
    <property type="taxonomic scope" value="Eukaryota"/>
</dbReference>
<name>S3C4T0_OPHP1</name>
<keyword evidence="2" id="KW-1185">Reference proteome</keyword>
<dbReference type="HOGENOM" id="CLU_153361_0_0_1"/>
<dbReference type="Proteomes" id="UP000016923">
    <property type="component" value="Unassembled WGS sequence"/>
</dbReference>
<evidence type="ECO:0000313" key="2">
    <source>
        <dbReference type="Proteomes" id="UP000016923"/>
    </source>
</evidence>
<evidence type="ECO:0000313" key="1">
    <source>
        <dbReference type="EMBL" id="EPE06851.1"/>
    </source>
</evidence>
<sequence length="100" mass="11330">MAPNKKKLLQQFINDIPDDKLTILPDSPQTIYKDVNLRLDMQGITTNDEWNLQIQANKKAKSTSIRQYAPDTVAGPVLVPQSAPWTAEEIRQAFRDTSSF</sequence>
<dbReference type="EMBL" id="KE148152">
    <property type="protein sequence ID" value="EPE06851.1"/>
    <property type="molecule type" value="Genomic_DNA"/>
</dbReference>